<sequence>MANFLRKGLGVKKDEERVFKYFNEVNNHFPNKDKDFFILRLKYRSLFIDFNDDMSPELRLDEFLLSDLSIGTA</sequence>
<reference evidence="1 2" key="1">
    <citation type="submission" date="2021-06" db="EMBL/GenBank/DDBJ databases">
        <authorList>
            <person name="Kallberg Y."/>
            <person name="Tangrot J."/>
            <person name="Rosling A."/>
        </authorList>
    </citation>
    <scope>NUCLEOTIDE SEQUENCE [LARGE SCALE GENOMIC DNA]</scope>
    <source>
        <strain evidence="1 2">120-4 pot B 10/14</strain>
    </source>
</reference>
<keyword evidence="2" id="KW-1185">Reference proteome</keyword>
<organism evidence="1 2">
    <name type="scientific">Gigaspora margarita</name>
    <dbReference type="NCBI Taxonomy" id="4874"/>
    <lineage>
        <taxon>Eukaryota</taxon>
        <taxon>Fungi</taxon>
        <taxon>Fungi incertae sedis</taxon>
        <taxon>Mucoromycota</taxon>
        <taxon>Glomeromycotina</taxon>
        <taxon>Glomeromycetes</taxon>
        <taxon>Diversisporales</taxon>
        <taxon>Gigasporaceae</taxon>
        <taxon>Gigaspora</taxon>
    </lineage>
</organism>
<accession>A0ABN7XM22</accession>
<name>A0ABN7XM22_GIGMA</name>
<dbReference type="Proteomes" id="UP000789901">
    <property type="component" value="Unassembled WGS sequence"/>
</dbReference>
<evidence type="ECO:0000313" key="2">
    <source>
        <dbReference type="Proteomes" id="UP000789901"/>
    </source>
</evidence>
<protein>
    <submittedName>
        <fullName evidence="1">19760_t:CDS:1</fullName>
    </submittedName>
</protein>
<gene>
    <name evidence="1" type="ORF">GMARGA_LOCUS43805</name>
</gene>
<comment type="caution">
    <text evidence="1">The sequence shown here is derived from an EMBL/GenBank/DDBJ whole genome shotgun (WGS) entry which is preliminary data.</text>
</comment>
<evidence type="ECO:0000313" key="1">
    <source>
        <dbReference type="EMBL" id="CAG8854984.1"/>
    </source>
</evidence>
<proteinExistence type="predicted"/>
<dbReference type="EMBL" id="CAJVQB010144694">
    <property type="protein sequence ID" value="CAG8854984.1"/>
    <property type="molecule type" value="Genomic_DNA"/>
</dbReference>